<dbReference type="SUPFAM" id="SSF48208">
    <property type="entry name" value="Six-hairpin glycosidases"/>
    <property type="match status" value="1"/>
</dbReference>
<organism evidence="1 2">
    <name type="scientific">Cohnella silvisoli</name>
    <dbReference type="NCBI Taxonomy" id="2873699"/>
    <lineage>
        <taxon>Bacteria</taxon>
        <taxon>Bacillati</taxon>
        <taxon>Bacillota</taxon>
        <taxon>Bacilli</taxon>
        <taxon>Bacillales</taxon>
        <taxon>Paenibacillaceae</taxon>
        <taxon>Cohnella</taxon>
    </lineage>
</organism>
<dbReference type="Proteomes" id="UP001493487">
    <property type="component" value="Unassembled WGS sequence"/>
</dbReference>
<sequence length="694" mass="77529">MVTLSDFARDINRIAHKNDHVRVGSGRVACGYLPQSVTGVGRIFCPPISAGELAFSLQFELPDKEITISDSALTGHGIPRQLLLQEEIWHPSFIQRKGHFHHTDAEGQLVSFMLETLLVPSVTDDSVLLRVKLTNRLTSPLSGSVRINWTKCCAKLAKPSEWAWGAPSDELQLQPQVPGLYEGGGVRLETLWSSSSPGGPAPNDRESKSVRLIGDGMDWSCEAEGDVSFVLQVRLSIPNHSLTHDGQNTDSNALPDSHCLFEHVEYTLQLREQSWHDFWRSMPHLEADHSGLVKAYRHAALTLFLCIWDSPHLAVRPHIAEAGLNGGALCNYLWGEAYASKLLALSLGSDWKPTLRAHLNMGIEAHYAFEPISGQGVGPFYSYNGFSLVQAVVEYVRWTEDVSLLSEVDENGVAFVERLANSLDRFEACFEEPIPGLLDFGDHHHLLEMRSKGYEHIVPSPNSERVVTYQRLAELLETVDAPRAEIYRRKASETTAAVQLNLWNEQDGWMDSIYPNGTREQVYSIQIFDIIDTGILSSDQIRRIISRLNEREFLSQYGVHSISKSDALHYDTGDVDWSGAGCYVGDPANSAETLFRLGEADLGWDVMRRLLWWADAYPYWPQSIWASKPAYSHWEQPIDRSAFAFAQAVVFGMCGLTLEQGKPLFKPQLPDGIGRIHLTNVKVHGQILSFEGSA</sequence>
<accession>A0ABV1L3L0</accession>
<protein>
    <recommendedName>
        <fullName evidence="3">Glycogen debranching protein</fullName>
    </recommendedName>
</protein>
<name>A0ABV1L3L0_9BACL</name>
<comment type="caution">
    <text evidence="1">The sequence shown here is derived from an EMBL/GenBank/DDBJ whole genome shotgun (WGS) entry which is preliminary data.</text>
</comment>
<proteinExistence type="predicted"/>
<evidence type="ECO:0000313" key="1">
    <source>
        <dbReference type="EMBL" id="MEQ4486352.1"/>
    </source>
</evidence>
<evidence type="ECO:0000313" key="2">
    <source>
        <dbReference type="Proteomes" id="UP001493487"/>
    </source>
</evidence>
<dbReference type="InterPro" id="IPR012341">
    <property type="entry name" value="6hp_glycosidase-like_sf"/>
</dbReference>
<evidence type="ECO:0008006" key="3">
    <source>
        <dbReference type="Google" id="ProtNLM"/>
    </source>
</evidence>
<dbReference type="EMBL" id="JASKHM010000021">
    <property type="protein sequence ID" value="MEQ4486352.1"/>
    <property type="molecule type" value="Genomic_DNA"/>
</dbReference>
<dbReference type="RefSeq" id="WP_232189443.1">
    <property type="nucleotide sequence ID" value="NZ_JAIOAP010000020.1"/>
</dbReference>
<gene>
    <name evidence="1" type="ORF">QJS35_28670</name>
</gene>
<keyword evidence="2" id="KW-1185">Reference proteome</keyword>
<dbReference type="Gene3D" id="1.50.10.10">
    <property type="match status" value="1"/>
</dbReference>
<reference evidence="1 2" key="1">
    <citation type="journal article" date="2023" name="Genome Announc.">
        <title>Pan-Genome Analyses of the Genus Cohnella and Proposal of the Novel Species Cohnella silvisoli sp. nov., Isolated from Forest Soil.</title>
        <authorList>
            <person name="Wang C."/>
            <person name="Mao L."/>
            <person name="Bao G."/>
            <person name="Zhu H."/>
        </authorList>
    </citation>
    <scope>NUCLEOTIDE SEQUENCE [LARGE SCALE GENOMIC DNA]</scope>
    <source>
        <strain evidence="1 2">NL03-T5-1</strain>
    </source>
</reference>
<dbReference type="InterPro" id="IPR008928">
    <property type="entry name" value="6-hairpin_glycosidase_sf"/>
</dbReference>